<dbReference type="SUPFAM" id="SSF46955">
    <property type="entry name" value="Putative DNA-binding domain"/>
    <property type="match status" value="1"/>
</dbReference>
<dbReference type="EMBL" id="JAXAVV010000023">
    <property type="protein sequence ID" value="MDX8054725.1"/>
    <property type="molecule type" value="Genomic_DNA"/>
</dbReference>
<proteinExistence type="predicted"/>
<evidence type="ECO:0000256" key="1">
    <source>
        <dbReference type="ARBA" id="ARBA00022491"/>
    </source>
</evidence>
<evidence type="ECO:0000313" key="7">
    <source>
        <dbReference type="Proteomes" id="UP001271792"/>
    </source>
</evidence>
<evidence type="ECO:0000256" key="2">
    <source>
        <dbReference type="ARBA" id="ARBA00023015"/>
    </source>
</evidence>
<dbReference type="Gene3D" id="1.10.1660.10">
    <property type="match status" value="1"/>
</dbReference>
<keyword evidence="1" id="KW-0678">Repressor</keyword>
<dbReference type="InterPro" id="IPR009061">
    <property type="entry name" value="DNA-bd_dom_put_sf"/>
</dbReference>
<keyword evidence="7" id="KW-1185">Reference proteome</keyword>
<dbReference type="Pfam" id="PF13411">
    <property type="entry name" value="MerR_1"/>
    <property type="match status" value="1"/>
</dbReference>
<protein>
    <submittedName>
        <fullName evidence="6">MerR family transcriptional regulator</fullName>
    </submittedName>
</protein>
<keyword evidence="3" id="KW-0238">DNA-binding</keyword>
<reference evidence="6 7" key="2">
    <citation type="submission" date="2023-11" db="EMBL/GenBank/DDBJ databases">
        <authorList>
            <person name="Lara A.C."/>
            <person name="Chronakova A."/>
        </authorList>
    </citation>
    <scope>NUCLEOTIDE SEQUENCE [LARGE SCALE GENOMIC DNA]</scope>
    <source>
        <strain evidence="6 7">BCCO 10_0798</strain>
    </source>
</reference>
<name>A0ABU4U2C5_9PSEU</name>
<evidence type="ECO:0000256" key="3">
    <source>
        <dbReference type="ARBA" id="ARBA00023125"/>
    </source>
</evidence>
<comment type="caution">
    <text evidence="6">The sequence shown here is derived from an EMBL/GenBank/DDBJ whole genome shotgun (WGS) entry which is preliminary data.</text>
</comment>
<dbReference type="CDD" id="cd01282">
    <property type="entry name" value="HTH_MerR-like_sg3"/>
    <property type="match status" value="1"/>
</dbReference>
<dbReference type="PROSITE" id="PS50937">
    <property type="entry name" value="HTH_MERR_2"/>
    <property type="match status" value="1"/>
</dbReference>
<feature type="domain" description="HTH merR-type" evidence="5">
    <location>
        <begin position="1"/>
        <end position="68"/>
    </location>
</feature>
<evidence type="ECO:0000313" key="6">
    <source>
        <dbReference type="EMBL" id="MDX8054725.1"/>
    </source>
</evidence>
<evidence type="ECO:0000256" key="4">
    <source>
        <dbReference type="ARBA" id="ARBA00023163"/>
    </source>
</evidence>
<sequence length="116" mass="12542">MLIGELAAECGVSARSVRHYEKCGLLTAERSPNGYRVYSPADVETVRRIKALLNVGLPVATIALLLPCVVDASPRLDPCVDLMATLRAEVARLDAQAAEIARCRRLIANIVDRSTP</sequence>
<accession>A0ABU4U2C5</accession>
<dbReference type="InterPro" id="IPR047057">
    <property type="entry name" value="MerR_fam"/>
</dbReference>
<dbReference type="PANTHER" id="PTHR30204">
    <property type="entry name" value="REDOX-CYCLING DRUG-SENSING TRANSCRIPTIONAL ACTIVATOR SOXR"/>
    <property type="match status" value="1"/>
</dbReference>
<dbReference type="PROSITE" id="PS00552">
    <property type="entry name" value="HTH_MERR_1"/>
    <property type="match status" value="1"/>
</dbReference>
<keyword evidence="2" id="KW-0805">Transcription regulation</keyword>
<evidence type="ECO:0000259" key="5">
    <source>
        <dbReference type="PROSITE" id="PS50937"/>
    </source>
</evidence>
<gene>
    <name evidence="6" type="ORF">SK571_35605</name>
</gene>
<dbReference type="RefSeq" id="WP_319988495.1">
    <property type="nucleotide sequence ID" value="NZ_JAXAVV010000023.1"/>
</dbReference>
<organism evidence="6 7">
    <name type="scientific">Lentzea kristufekii</name>
    <dbReference type="NCBI Taxonomy" id="3095430"/>
    <lineage>
        <taxon>Bacteria</taxon>
        <taxon>Bacillati</taxon>
        <taxon>Actinomycetota</taxon>
        <taxon>Actinomycetes</taxon>
        <taxon>Pseudonocardiales</taxon>
        <taxon>Pseudonocardiaceae</taxon>
        <taxon>Lentzea</taxon>
    </lineage>
</organism>
<reference evidence="6 7" key="1">
    <citation type="submission" date="2023-11" db="EMBL/GenBank/DDBJ databases">
        <title>Lentzea sokolovensis, sp. nov., Lentzea kristufkii, sp. nov., and Lentzea miocenensis, sp. nov., rare actinobacteria from Sokolov Coal Basin, Miocene lacustrine sediment, Czech Republic.</title>
        <authorList>
            <person name="Lara A."/>
            <person name="Kotroba L."/>
            <person name="Nouioui I."/>
            <person name="Neumann-Schaal M."/>
            <person name="Mast Y."/>
            <person name="Chronakova A."/>
        </authorList>
    </citation>
    <scope>NUCLEOTIDE SEQUENCE [LARGE SCALE GENOMIC DNA]</scope>
    <source>
        <strain evidence="6 7">BCCO 10_0798</strain>
    </source>
</reference>
<dbReference type="InterPro" id="IPR000551">
    <property type="entry name" value="MerR-type_HTH_dom"/>
</dbReference>
<dbReference type="PANTHER" id="PTHR30204:SF69">
    <property type="entry name" value="MERR-FAMILY TRANSCRIPTIONAL REGULATOR"/>
    <property type="match status" value="1"/>
</dbReference>
<keyword evidence="4" id="KW-0804">Transcription</keyword>
<dbReference type="Proteomes" id="UP001271792">
    <property type="component" value="Unassembled WGS sequence"/>
</dbReference>
<dbReference type="SMART" id="SM00422">
    <property type="entry name" value="HTH_MERR"/>
    <property type="match status" value="1"/>
</dbReference>
<dbReference type="PRINTS" id="PR00040">
    <property type="entry name" value="HTHMERR"/>
</dbReference>